<sequence>MHTGLDDPRFLVPPLPPQHLSRPRLLDRLDQAAPAALTVLSAGAGTGKTVLLSEWARRRDESVAWLALTPSDNNPRRFWQLFLEAGRAAGQSYPASAWFPDGTVELVDSVLRSFTEPPARPVIVLDDAHMLTHPEIVAGLDRIILRWPHHIQLILAARNDPLLPLHRYRLAGLVKELRAADLAMTTTEVRDLLERHGVRLPDEEVRTLEARTEGWPAGVRLAAMRMVDDEQPKGFVALLAMDEGSIGEYLTEEVLTALPEQTQSLLIRTSFLDDVTGPLADAVTGVPDCRSVLTALARTNSFVIPVDPERITFRYHPLFREMLRQLARSQSPGAQQEQYARASAWYREQGDVPRALHWSVRAGDGAAIRSVLAHGGLAYAFVGHQDLGPTEVHPGPPPDGASPDELAEFEVTRRAIEALTVDAASAEGRYAVPGRLPIDHDPELTVTALVAEMMLGEKLADFGAVDVAATRLLADEDLRTSVEAVPGLRSSALLAQARARLGAGRVTEVDQLLRRAMAALPPDETPVVRLAALSLIAYVSVSARPRHADEAIDQAEVLLAGDRELARPVILDLAVARRAHVRGNLTEMDRALRRARAAGPVHAGIGQAAAMAYAQATLLAARGELAQAQALLRDDPAVNRTAVGLFGVVRDRELAEIDTALGRPRSALQRLHPHRDTAEGLVAQVAAARAYLALGELDRAAASVRTVITTPSPYVDRLLMVDAALCDAEIAHRRGEEGRTAELLDRALQLADGEFVLPFVRATPDLKPVLNRHGTLRARWPAPITGVPHPDPAFPEAETLPDALTYREQAVLRLMATSMSTAEIAEELCLSVNTVKTHLAAIYRKLAVGRRREAVFRARQLELL</sequence>
<evidence type="ECO:0000313" key="5">
    <source>
        <dbReference type="EMBL" id="TDO40467.1"/>
    </source>
</evidence>
<dbReference type="PANTHER" id="PTHR44688:SF16">
    <property type="entry name" value="DNA-BINDING TRANSCRIPTIONAL ACTIVATOR DEVR_DOSR"/>
    <property type="match status" value="1"/>
</dbReference>
<dbReference type="PANTHER" id="PTHR44688">
    <property type="entry name" value="DNA-BINDING TRANSCRIPTIONAL ACTIVATOR DEVR_DOSR"/>
    <property type="match status" value="1"/>
</dbReference>
<dbReference type="InterPro" id="IPR036388">
    <property type="entry name" value="WH-like_DNA-bd_sf"/>
</dbReference>
<feature type="domain" description="HTH luxR-type" evidence="4">
    <location>
        <begin position="797"/>
        <end position="862"/>
    </location>
</feature>
<dbReference type="GO" id="GO:0016887">
    <property type="term" value="F:ATP hydrolysis activity"/>
    <property type="evidence" value="ECO:0007669"/>
    <property type="project" value="InterPro"/>
</dbReference>
<dbReference type="Gene3D" id="1.10.10.10">
    <property type="entry name" value="Winged helix-like DNA-binding domain superfamily/Winged helix DNA-binding domain"/>
    <property type="match status" value="1"/>
</dbReference>
<dbReference type="GO" id="GO:0006355">
    <property type="term" value="P:regulation of DNA-templated transcription"/>
    <property type="evidence" value="ECO:0007669"/>
    <property type="project" value="InterPro"/>
</dbReference>
<dbReference type="AlphaFoldDB" id="A0A4R6JW43"/>
<evidence type="ECO:0000259" key="4">
    <source>
        <dbReference type="PROSITE" id="PS50043"/>
    </source>
</evidence>
<dbReference type="GO" id="GO:0003677">
    <property type="term" value="F:DNA binding"/>
    <property type="evidence" value="ECO:0007669"/>
    <property type="project" value="UniProtKB-KW"/>
</dbReference>
<gene>
    <name evidence="5" type="ORF">C8E87_4181</name>
</gene>
<dbReference type="InterPro" id="IPR049945">
    <property type="entry name" value="AAA_22"/>
</dbReference>
<dbReference type="PROSITE" id="PS50043">
    <property type="entry name" value="HTH_LUXR_2"/>
    <property type="match status" value="1"/>
</dbReference>
<dbReference type="Proteomes" id="UP000294901">
    <property type="component" value="Unassembled WGS sequence"/>
</dbReference>
<dbReference type="RefSeq" id="WP_133874641.1">
    <property type="nucleotide sequence ID" value="NZ_BOMD01000007.1"/>
</dbReference>
<dbReference type="SMART" id="SM00421">
    <property type="entry name" value="HTH_LUXR"/>
    <property type="match status" value="1"/>
</dbReference>
<reference evidence="5 6" key="1">
    <citation type="submission" date="2019-03" db="EMBL/GenBank/DDBJ databases">
        <title>Sequencing the genomes of 1000 actinobacteria strains.</title>
        <authorList>
            <person name="Klenk H.-P."/>
        </authorList>
    </citation>
    <scope>NUCLEOTIDE SEQUENCE [LARGE SCALE GENOMIC DNA]</scope>
    <source>
        <strain evidence="5 6">DSM 43805</strain>
    </source>
</reference>
<evidence type="ECO:0000256" key="3">
    <source>
        <dbReference type="ARBA" id="ARBA00023163"/>
    </source>
</evidence>
<dbReference type="SUPFAM" id="SSF46894">
    <property type="entry name" value="C-terminal effector domain of the bipartite response regulators"/>
    <property type="match status" value="1"/>
</dbReference>
<evidence type="ECO:0000313" key="6">
    <source>
        <dbReference type="Proteomes" id="UP000294901"/>
    </source>
</evidence>
<dbReference type="EMBL" id="SNWR01000001">
    <property type="protein sequence ID" value="TDO40467.1"/>
    <property type="molecule type" value="Genomic_DNA"/>
</dbReference>
<evidence type="ECO:0000256" key="2">
    <source>
        <dbReference type="ARBA" id="ARBA00023125"/>
    </source>
</evidence>
<dbReference type="Gene3D" id="3.40.50.300">
    <property type="entry name" value="P-loop containing nucleotide triphosphate hydrolases"/>
    <property type="match status" value="1"/>
</dbReference>
<dbReference type="OrthoDB" id="134985at2"/>
<accession>A0A4R6JW43</accession>
<organism evidence="5 6">
    <name type="scientific">Paractinoplanes brasiliensis</name>
    <dbReference type="NCBI Taxonomy" id="52695"/>
    <lineage>
        <taxon>Bacteria</taxon>
        <taxon>Bacillati</taxon>
        <taxon>Actinomycetota</taxon>
        <taxon>Actinomycetes</taxon>
        <taxon>Micromonosporales</taxon>
        <taxon>Micromonosporaceae</taxon>
        <taxon>Paractinoplanes</taxon>
    </lineage>
</organism>
<dbReference type="SUPFAM" id="SSF52540">
    <property type="entry name" value="P-loop containing nucleoside triphosphate hydrolases"/>
    <property type="match status" value="1"/>
</dbReference>
<dbReference type="Pfam" id="PF00196">
    <property type="entry name" value="GerE"/>
    <property type="match status" value="1"/>
</dbReference>
<dbReference type="InterPro" id="IPR059106">
    <property type="entry name" value="WHD_MalT"/>
</dbReference>
<keyword evidence="3" id="KW-0804">Transcription</keyword>
<protein>
    <submittedName>
        <fullName evidence="5">LuxR family maltose regulon positive regulatory protein</fullName>
    </submittedName>
</protein>
<dbReference type="InterPro" id="IPR027417">
    <property type="entry name" value="P-loop_NTPase"/>
</dbReference>
<keyword evidence="6" id="KW-1185">Reference proteome</keyword>
<dbReference type="PRINTS" id="PR00038">
    <property type="entry name" value="HTHLUXR"/>
</dbReference>
<dbReference type="InterPro" id="IPR016032">
    <property type="entry name" value="Sig_transdc_resp-reg_C-effctor"/>
</dbReference>
<name>A0A4R6JW43_9ACTN</name>
<dbReference type="CDD" id="cd06170">
    <property type="entry name" value="LuxR_C_like"/>
    <property type="match status" value="1"/>
</dbReference>
<keyword evidence="1" id="KW-0805">Transcription regulation</keyword>
<comment type="caution">
    <text evidence="5">The sequence shown here is derived from an EMBL/GenBank/DDBJ whole genome shotgun (WGS) entry which is preliminary data.</text>
</comment>
<dbReference type="InterPro" id="IPR000792">
    <property type="entry name" value="Tscrpt_reg_LuxR_C"/>
</dbReference>
<dbReference type="Pfam" id="PF13401">
    <property type="entry name" value="AAA_22"/>
    <property type="match status" value="1"/>
</dbReference>
<keyword evidence="2" id="KW-0238">DNA-binding</keyword>
<proteinExistence type="predicted"/>
<dbReference type="Pfam" id="PF25873">
    <property type="entry name" value="WHD_MalT"/>
    <property type="match status" value="1"/>
</dbReference>
<evidence type="ECO:0000256" key="1">
    <source>
        <dbReference type="ARBA" id="ARBA00023015"/>
    </source>
</evidence>